<dbReference type="GO" id="GO:0050567">
    <property type="term" value="F:glutaminyl-tRNA synthase (glutamine-hydrolyzing) activity"/>
    <property type="evidence" value="ECO:0007669"/>
    <property type="project" value="UniProtKB-UniRule"/>
</dbReference>
<dbReference type="RefSeq" id="WP_051456315.1">
    <property type="nucleotide sequence ID" value="NZ_FOXR01000016.1"/>
</dbReference>
<dbReference type="AlphaFoldDB" id="A0A1I5WF55"/>
<evidence type="ECO:0000313" key="7">
    <source>
        <dbReference type="EMBL" id="SFQ18370.1"/>
    </source>
</evidence>
<dbReference type="GO" id="GO:0016740">
    <property type="term" value="F:transferase activity"/>
    <property type="evidence" value="ECO:0007669"/>
    <property type="project" value="UniProtKB-KW"/>
</dbReference>
<comment type="similarity">
    <text evidence="1 6">Belongs to the GatC family.</text>
</comment>
<keyword evidence="8" id="KW-1185">Reference proteome</keyword>
<reference evidence="7 8" key="1">
    <citation type="submission" date="2016-10" db="EMBL/GenBank/DDBJ databases">
        <authorList>
            <person name="de Groot N.N."/>
        </authorList>
    </citation>
    <scope>NUCLEOTIDE SEQUENCE [LARGE SCALE GENOMIC DNA]</scope>
    <source>
        <strain evidence="7 8">DSM 20678</strain>
    </source>
</reference>
<proteinExistence type="inferred from homology"/>
<keyword evidence="6" id="KW-0648">Protein biosynthesis</keyword>
<evidence type="ECO:0000256" key="2">
    <source>
        <dbReference type="ARBA" id="ARBA00011123"/>
    </source>
</evidence>
<sequence>MAVGITVKDVEYLAEAAKFEFTEEQKQKFAQALSDIINAVDRLAEVDTEGVQPTIHVLSVKNIFREDVVLPSMDRDILLKNAADVQDGCYRVPKVVE</sequence>
<dbReference type="GO" id="GO:0070681">
    <property type="term" value="P:glutaminyl-tRNAGln biosynthesis via transamidation"/>
    <property type="evidence" value="ECO:0007669"/>
    <property type="project" value="TreeGrafter"/>
</dbReference>
<evidence type="ECO:0000256" key="6">
    <source>
        <dbReference type="HAMAP-Rule" id="MF_00122"/>
    </source>
</evidence>
<dbReference type="InterPro" id="IPR036113">
    <property type="entry name" value="Asp/Glu-ADT_sf_sub_c"/>
</dbReference>
<dbReference type="GO" id="GO:0006412">
    <property type="term" value="P:translation"/>
    <property type="evidence" value="ECO:0007669"/>
    <property type="project" value="UniProtKB-UniRule"/>
</dbReference>
<comment type="catalytic activity">
    <reaction evidence="5 6">
        <text>L-glutamyl-tRNA(Gln) + L-glutamine + ATP + H2O = L-glutaminyl-tRNA(Gln) + L-glutamate + ADP + phosphate + H(+)</text>
        <dbReference type="Rhea" id="RHEA:17521"/>
        <dbReference type="Rhea" id="RHEA-COMP:9681"/>
        <dbReference type="Rhea" id="RHEA-COMP:9684"/>
        <dbReference type="ChEBI" id="CHEBI:15377"/>
        <dbReference type="ChEBI" id="CHEBI:15378"/>
        <dbReference type="ChEBI" id="CHEBI:29985"/>
        <dbReference type="ChEBI" id="CHEBI:30616"/>
        <dbReference type="ChEBI" id="CHEBI:43474"/>
        <dbReference type="ChEBI" id="CHEBI:58359"/>
        <dbReference type="ChEBI" id="CHEBI:78520"/>
        <dbReference type="ChEBI" id="CHEBI:78521"/>
        <dbReference type="ChEBI" id="CHEBI:456216"/>
    </reaction>
</comment>
<comment type="function">
    <text evidence="3 6">Allows the formation of correctly charged Asn-tRNA(Asn) or Gln-tRNA(Gln) through the transamidation of misacylated Asp-tRNA(Asn) or Glu-tRNA(Gln) in organisms which lack either or both of asparaginyl-tRNA or glutaminyl-tRNA synthetases. The reaction takes place in the presence of glutamine and ATP through an activated phospho-Asp-tRNA(Asn) or phospho-Glu-tRNA(Gln).</text>
</comment>
<organism evidence="7 8">
    <name type="scientific">Caldicoprobacter faecalis</name>
    <dbReference type="NCBI Taxonomy" id="937334"/>
    <lineage>
        <taxon>Bacteria</taxon>
        <taxon>Bacillati</taxon>
        <taxon>Bacillota</taxon>
        <taxon>Clostridia</taxon>
        <taxon>Caldicoprobacterales</taxon>
        <taxon>Caldicoprobacteraceae</taxon>
        <taxon>Caldicoprobacter</taxon>
    </lineage>
</organism>
<keyword evidence="6" id="KW-0547">Nucleotide-binding</keyword>
<dbReference type="Pfam" id="PF02686">
    <property type="entry name" value="GatC"/>
    <property type="match status" value="1"/>
</dbReference>
<evidence type="ECO:0000256" key="4">
    <source>
        <dbReference type="ARBA" id="ARBA00047380"/>
    </source>
</evidence>
<protein>
    <recommendedName>
        <fullName evidence="6">Aspartyl/glutamyl-tRNA(Asn/Gln) amidotransferase subunit C</fullName>
        <shortName evidence="6">Asp/Glu-ADT subunit C</shortName>
        <ecNumber evidence="6">6.3.5.-</ecNumber>
    </recommendedName>
</protein>
<name>A0A1I5WF55_9FIRM</name>
<dbReference type="InterPro" id="IPR003837">
    <property type="entry name" value="GatC"/>
</dbReference>
<evidence type="ECO:0000313" key="8">
    <source>
        <dbReference type="Proteomes" id="UP000198577"/>
    </source>
</evidence>
<dbReference type="OrthoDB" id="9813938at2"/>
<dbReference type="STRING" id="937334.SAMN05444406_11633"/>
<dbReference type="GO" id="GO:0005524">
    <property type="term" value="F:ATP binding"/>
    <property type="evidence" value="ECO:0007669"/>
    <property type="project" value="UniProtKB-KW"/>
</dbReference>
<dbReference type="Gene3D" id="1.10.20.60">
    <property type="entry name" value="Glu-tRNAGln amidotransferase C subunit, N-terminal domain"/>
    <property type="match status" value="1"/>
</dbReference>
<keyword evidence="6" id="KW-0436">Ligase</keyword>
<comment type="catalytic activity">
    <reaction evidence="4 6">
        <text>L-aspartyl-tRNA(Asn) + L-glutamine + ATP + H2O = L-asparaginyl-tRNA(Asn) + L-glutamate + ADP + phosphate + 2 H(+)</text>
        <dbReference type="Rhea" id="RHEA:14513"/>
        <dbReference type="Rhea" id="RHEA-COMP:9674"/>
        <dbReference type="Rhea" id="RHEA-COMP:9677"/>
        <dbReference type="ChEBI" id="CHEBI:15377"/>
        <dbReference type="ChEBI" id="CHEBI:15378"/>
        <dbReference type="ChEBI" id="CHEBI:29985"/>
        <dbReference type="ChEBI" id="CHEBI:30616"/>
        <dbReference type="ChEBI" id="CHEBI:43474"/>
        <dbReference type="ChEBI" id="CHEBI:58359"/>
        <dbReference type="ChEBI" id="CHEBI:78515"/>
        <dbReference type="ChEBI" id="CHEBI:78516"/>
        <dbReference type="ChEBI" id="CHEBI:456216"/>
    </reaction>
</comment>
<dbReference type="NCBIfam" id="TIGR00135">
    <property type="entry name" value="gatC"/>
    <property type="match status" value="1"/>
</dbReference>
<evidence type="ECO:0000256" key="1">
    <source>
        <dbReference type="ARBA" id="ARBA00010757"/>
    </source>
</evidence>
<dbReference type="PANTHER" id="PTHR15004">
    <property type="entry name" value="GLUTAMYL-TRNA(GLN) AMIDOTRANSFERASE SUBUNIT C, MITOCHONDRIAL"/>
    <property type="match status" value="1"/>
</dbReference>
<dbReference type="GO" id="GO:0006450">
    <property type="term" value="P:regulation of translational fidelity"/>
    <property type="evidence" value="ECO:0007669"/>
    <property type="project" value="InterPro"/>
</dbReference>
<keyword evidence="7" id="KW-0808">Transferase</keyword>
<gene>
    <name evidence="6" type="primary">gatC</name>
    <name evidence="7" type="ORF">SAMN05444406_11633</name>
</gene>
<accession>A0A1I5WF55</accession>
<dbReference type="GO" id="GO:0050566">
    <property type="term" value="F:asparaginyl-tRNA synthase (glutamine-hydrolyzing) activity"/>
    <property type="evidence" value="ECO:0007669"/>
    <property type="project" value="RHEA"/>
</dbReference>
<dbReference type="SUPFAM" id="SSF141000">
    <property type="entry name" value="Glu-tRNAGln amidotransferase C subunit"/>
    <property type="match status" value="1"/>
</dbReference>
<keyword evidence="6" id="KW-0067">ATP-binding</keyword>
<dbReference type="EC" id="6.3.5.-" evidence="6"/>
<evidence type="ECO:0000256" key="3">
    <source>
        <dbReference type="ARBA" id="ARBA00024799"/>
    </source>
</evidence>
<dbReference type="EMBL" id="FOXR01000016">
    <property type="protein sequence ID" value="SFQ18370.1"/>
    <property type="molecule type" value="Genomic_DNA"/>
</dbReference>
<evidence type="ECO:0000256" key="5">
    <source>
        <dbReference type="ARBA" id="ARBA00047913"/>
    </source>
</evidence>
<comment type="subunit">
    <text evidence="2 6">Heterotrimer of A, B and C subunits.</text>
</comment>
<dbReference type="PANTHER" id="PTHR15004:SF0">
    <property type="entry name" value="GLUTAMYL-TRNA(GLN) AMIDOTRANSFERASE SUBUNIT C, MITOCHONDRIAL"/>
    <property type="match status" value="1"/>
</dbReference>
<dbReference type="HAMAP" id="MF_00122">
    <property type="entry name" value="GatC"/>
    <property type="match status" value="1"/>
</dbReference>
<dbReference type="Proteomes" id="UP000198577">
    <property type="component" value="Unassembled WGS sequence"/>
</dbReference>